<evidence type="ECO:0000313" key="7">
    <source>
        <dbReference type="EMBL" id="MDO5456771.1"/>
    </source>
</evidence>
<keyword evidence="7" id="KW-0689">Ribosomal protein</keyword>
<dbReference type="GO" id="GO:0005737">
    <property type="term" value="C:cytoplasm"/>
    <property type="evidence" value="ECO:0007669"/>
    <property type="project" value="UniProtKB-SubCell"/>
</dbReference>
<dbReference type="Gene3D" id="3.40.50.150">
    <property type="entry name" value="Vaccinia Virus protein VP39"/>
    <property type="match status" value="1"/>
</dbReference>
<feature type="binding site" evidence="6">
    <location>
        <position position="164"/>
    </location>
    <ligand>
        <name>S-adenosyl-L-methionine</name>
        <dbReference type="ChEBI" id="CHEBI:59789"/>
    </ligand>
</feature>
<comment type="catalytic activity">
    <reaction evidence="6">
        <text>L-lysyl-[protein] + 3 S-adenosyl-L-methionine = N(6),N(6),N(6)-trimethyl-L-lysyl-[protein] + 3 S-adenosyl-L-homocysteine + 3 H(+)</text>
        <dbReference type="Rhea" id="RHEA:54192"/>
        <dbReference type="Rhea" id="RHEA-COMP:9752"/>
        <dbReference type="Rhea" id="RHEA-COMP:13826"/>
        <dbReference type="ChEBI" id="CHEBI:15378"/>
        <dbReference type="ChEBI" id="CHEBI:29969"/>
        <dbReference type="ChEBI" id="CHEBI:57856"/>
        <dbReference type="ChEBI" id="CHEBI:59789"/>
        <dbReference type="ChEBI" id="CHEBI:61961"/>
    </reaction>
</comment>
<keyword evidence="5 6" id="KW-0949">S-adenosyl-L-methionine</keyword>
<evidence type="ECO:0000256" key="4">
    <source>
        <dbReference type="ARBA" id="ARBA00022679"/>
    </source>
</evidence>
<keyword evidence="8" id="KW-1185">Reference proteome</keyword>
<evidence type="ECO:0000256" key="6">
    <source>
        <dbReference type="HAMAP-Rule" id="MF_00735"/>
    </source>
</evidence>
<comment type="similarity">
    <text evidence="1 6">Belongs to the methyltransferase superfamily. PrmA family.</text>
</comment>
<dbReference type="AlphaFoldDB" id="A0AA43U744"/>
<dbReference type="EMBL" id="JAUNQW010000001">
    <property type="protein sequence ID" value="MDO5456771.1"/>
    <property type="molecule type" value="Genomic_DNA"/>
</dbReference>
<dbReference type="EC" id="2.1.1.-" evidence="6"/>
<accession>A0AA43U744</accession>
<sequence>MTTWTEIKLKIDSQAQEAISNILMDLGSSGASIHDPEEIKKIKQTNYLIWSGEDLKIEDSRQLLVTGYFSEDSDIEEIECELDDKIDKLLELGLLTSRPEITVEDIYEEDWQNTFEEHYEPIHISRYLQIVPAGKIHSKKVEKTSQSVILDPGLAFGTGQHPTTVLAMLGLEKVMRGGEKVIDVGSGSGVLSITAARLGAGQVTACDIDPQAVESTESNWELNQLDIPFQAFTNDLLHDVEDSFDIIVGNIVAEYVAQLIPQAKSLLKQEGYLIVSGVLNNLQEDVLAAVEENEFEILLELEMQDWVAYILKRKL</sequence>
<dbReference type="PANTHER" id="PTHR43648:SF1">
    <property type="entry name" value="ELECTRON TRANSFER FLAVOPROTEIN BETA SUBUNIT LYSINE METHYLTRANSFERASE"/>
    <property type="match status" value="1"/>
</dbReference>
<keyword evidence="4 6" id="KW-0808">Transferase</keyword>
<dbReference type="InterPro" id="IPR029063">
    <property type="entry name" value="SAM-dependent_MTases_sf"/>
</dbReference>
<dbReference type="Proteomes" id="UP001171751">
    <property type="component" value="Unassembled WGS sequence"/>
</dbReference>
<dbReference type="InterPro" id="IPR050078">
    <property type="entry name" value="Ribosomal_L11_MeTrfase_PrmA"/>
</dbReference>
<evidence type="ECO:0000313" key="8">
    <source>
        <dbReference type="Proteomes" id="UP001171751"/>
    </source>
</evidence>
<dbReference type="HAMAP" id="MF_00735">
    <property type="entry name" value="Methyltr_PrmA"/>
    <property type="match status" value="1"/>
</dbReference>
<proteinExistence type="inferred from homology"/>
<dbReference type="GO" id="GO:0032259">
    <property type="term" value="P:methylation"/>
    <property type="evidence" value="ECO:0007669"/>
    <property type="project" value="UniProtKB-KW"/>
</dbReference>
<reference evidence="7" key="1">
    <citation type="submission" date="2023-07" db="EMBL/GenBank/DDBJ databases">
        <title>Between Cages and Wild: Unraveling the Impact of Captivity on Animal Microbiomes and Antimicrobial Resistance.</title>
        <authorList>
            <person name="Schmartz G.P."/>
            <person name="Rehner J."/>
            <person name="Schuff M.J."/>
            <person name="Becker S.L."/>
            <person name="Kravczyk M."/>
            <person name="Gurevich A."/>
            <person name="Francke R."/>
            <person name="Mueller R."/>
            <person name="Keller V."/>
            <person name="Keller A."/>
        </authorList>
    </citation>
    <scope>NUCLEOTIDE SEQUENCE</scope>
    <source>
        <strain evidence="7">S39M_St_73</strain>
    </source>
</reference>
<dbReference type="InterPro" id="IPR004498">
    <property type="entry name" value="Ribosomal_PrmA_MeTrfase"/>
</dbReference>
<feature type="binding site" evidence="6">
    <location>
        <position position="185"/>
    </location>
    <ligand>
        <name>S-adenosyl-L-methionine</name>
        <dbReference type="ChEBI" id="CHEBI:59789"/>
    </ligand>
</feature>
<dbReference type="CDD" id="cd02440">
    <property type="entry name" value="AdoMet_MTases"/>
    <property type="match status" value="1"/>
</dbReference>
<dbReference type="SUPFAM" id="SSF53335">
    <property type="entry name" value="S-adenosyl-L-methionine-dependent methyltransferases"/>
    <property type="match status" value="1"/>
</dbReference>
<dbReference type="GO" id="GO:0005840">
    <property type="term" value="C:ribosome"/>
    <property type="evidence" value="ECO:0007669"/>
    <property type="project" value="UniProtKB-KW"/>
</dbReference>
<evidence type="ECO:0000256" key="3">
    <source>
        <dbReference type="ARBA" id="ARBA00022603"/>
    </source>
</evidence>
<keyword evidence="2 6" id="KW-0963">Cytoplasm</keyword>
<name>A0AA43U744_9LACT</name>
<evidence type="ECO:0000256" key="5">
    <source>
        <dbReference type="ARBA" id="ARBA00022691"/>
    </source>
</evidence>
<dbReference type="NCBIfam" id="TIGR00406">
    <property type="entry name" value="prmA"/>
    <property type="match status" value="1"/>
</dbReference>
<keyword evidence="3 6" id="KW-0489">Methyltransferase</keyword>
<evidence type="ECO:0000256" key="1">
    <source>
        <dbReference type="ARBA" id="ARBA00009741"/>
    </source>
</evidence>
<organism evidence="7 8">
    <name type="scientific">Atopococcus tabaci</name>
    <dbReference type="NCBI Taxonomy" id="269774"/>
    <lineage>
        <taxon>Bacteria</taxon>
        <taxon>Bacillati</taxon>
        <taxon>Bacillota</taxon>
        <taxon>Bacilli</taxon>
        <taxon>Lactobacillales</taxon>
        <taxon>Carnobacteriaceae</taxon>
        <taxon>Atopococcus</taxon>
    </lineage>
</organism>
<keyword evidence="7" id="KW-0687">Ribonucleoprotein</keyword>
<dbReference type="PIRSF" id="PIRSF000401">
    <property type="entry name" value="RPL11_MTase"/>
    <property type="match status" value="1"/>
</dbReference>
<feature type="binding site" evidence="6">
    <location>
        <position position="207"/>
    </location>
    <ligand>
        <name>S-adenosyl-L-methionine</name>
        <dbReference type="ChEBI" id="CHEBI:59789"/>
    </ligand>
</feature>
<gene>
    <name evidence="6 7" type="primary">prmA</name>
    <name evidence="7" type="ORF">Q4F26_00360</name>
</gene>
<protein>
    <recommendedName>
        <fullName evidence="6">Ribosomal protein L11 methyltransferase</fullName>
        <shortName evidence="6">L11 Mtase</shortName>
        <ecNumber evidence="6">2.1.1.-</ecNumber>
    </recommendedName>
</protein>
<comment type="subcellular location">
    <subcellularLocation>
        <location evidence="6">Cytoplasm</location>
    </subcellularLocation>
</comment>
<dbReference type="Pfam" id="PF06325">
    <property type="entry name" value="PrmA"/>
    <property type="match status" value="1"/>
</dbReference>
<comment type="function">
    <text evidence="6">Methylates ribosomal protein L11.</text>
</comment>
<dbReference type="GO" id="GO:0008276">
    <property type="term" value="F:protein methyltransferase activity"/>
    <property type="evidence" value="ECO:0007669"/>
    <property type="project" value="UniProtKB-UniRule"/>
</dbReference>
<evidence type="ECO:0000256" key="2">
    <source>
        <dbReference type="ARBA" id="ARBA00022490"/>
    </source>
</evidence>
<feature type="binding site" evidence="6">
    <location>
        <position position="250"/>
    </location>
    <ligand>
        <name>S-adenosyl-L-methionine</name>
        <dbReference type="ChEBI" id="CHEBI:59789"/>
    </ligand>
</feature>
<comment type="caution">
    <text evidence="7">The sequence shown here is derived from an EMBL/GenBank/DDBJ whole genome shotgun (WGS) entry which is preliminary data.</text>
</comment>
<dbReference type="PANTHER" id="PTHR43648">
    <property type="entry name" value="ELECTRON TRANSFER FLAVOPROTEIN BETA SUBUNIT LYSINE METHYLTRANSFERASE"/>
    <property type="match status" value="1"/>
</dbReference>